<gene>
    <name evidence="1" type="ORF">B4082_2046</name>
</gene>
<reference evidence="1 2" key="1">
    <citation type="submission" date="2015-09" db="EMBL/GenBank/DDBJ databases">
        <title>Bacillus cereus food isolates.</title>
        <authorList>
            <person name="Boekhorst J."/>
        </authorList>
    </citation>
    <scope>NUCLEOTIDE SEQUENCE [LARGE SCALE GENOMIC DNA]</scope>
    <source>
        <strain evidence="1 2">B4082</strain>
    </source>
</reference>
<proteinExistence type="predicted"/>
<accession>A0A161QKQ1</accession>
<dbReference type="PATRIC" id="fig|1396.539.peg.2901"/>
<dbReference type="EMBL" id="LJKA01000032">
    <property type="protein sequence ID" value="KZD37168.1"/>
    <property type="molecule type" value="Genomic_DNA"/>
</dbReference>
<name>A0A161QKQ1_BACCE</name>
<evidence type="ECO:0000313" key="1">
    <source>
        <dbReference type="EMBL" id="KZD37168.1"/>
    </source>
</evidence>
<comment type="caution">
    <text evidence="1">The sequence shown here is derived from an EMBL/GenBank/DDBJ whole genome shotgun (WGS) entry which is preliminary data.</text>
</comment>
<dbReference type="AlphaFoldDB" id="A0A161QKQ1"/>
<sequence length="56" mass="6380">MLQGLKNRQVKAWYAHVEQLPVQETCETILIVSRQLMTACAHGYDINPVGTIQRKV</sequence>
<organism evidence="1 2">
    <name type="scientific">Bacillus cereus</name>
    <dbReference type="NCBI Taxonomy" id="1396"/>
    <lineage>
        <taxon>Bacteria</taxon>
        <taxon>Bacillati</taxon>
        <taxon>Bacillota</taxon>
        <taxon>Bacilli</taxon>
        <taxon>Bacillales</taxon>
        <taxon>Bacillaceae</taxon>
        <taxon>Bacillus</taxon>
        <taxon>Bacillus cereus group</taxon>
    </lineage>
</organism>
<protein>
    <submittedName>
        <fullName evidence="1">Uncharacterized protein</fullName>
    </submittedName>
</protein>
<dbReference type="Proteomes" id="UP000076501">
    <property type="component" value="Unassembled WGS sequence"/>
</dbReference>
<evidence type="ECO:0000313" key="2">
    <source>
        <dbReference type="Proteomes" id="UP000076501"/>
    </source>
</evidence>